<dbReference type="STRING" id="91360.SAMN05660330_00203"/>
<dbReference type="Gene3D" id="3.60.15.10">
    <property type="entry name" value="Ribonuclease Z/Hydroxyacylglutathione hydrolase-like"/>
    <property type="match status" value="1"/>
</dbReference>
<proteinExistence type="predicted"/>
<dbReference type="InterPro" id="IPR036866">
    <property type="entry name" value="RibonucZ/Hydroxyglut_hydro"/>
</dbReference>
<gene>
    <name evidence="2" type="ORF">SAMN05660330_00203</name>
</gene>
<feature type="domain" description="Metallo-beta-lactamase" evidence="1">
    <location>
        <begin position="11"/>
        <end position="189"/>
    </location>
</feature>
<dbReference type="Proteomes" id="UP000199073">
    <property type="component" value="Unassembled WGS sequence"/>
</dbReference>
<reference evidence="2 3" key="1">
    <citation type="submission" date="2016-10" db="EMBL/GenBank/DDBJ databases">
        <authorList>
            <person name="de Groot N.N."/>
        </authorList>
    </citation>
    <scope>NUCLEOTIDE SEQUENCE [LARGE SCALE GENOMIC DNA]</scope>
    <source>
        <strain evidence="2 3">DSM 12130</strain>
    </source>
</reference>
<protein>
    <submittedName>
        <fullName evidence="2">Phosphoribosyl 1,2-cyclic phosphodiesterase</fullName>
    </submittedName>
</protein>
<dbReference type="RefSeq" id="WP_092218856.1">
    <property type="nucleotide sequence ID" value="NZ_FNJI01000001.1"/>
</dbReference>
<evidence type="ECO:0000313" key="3">
    <source>
        <dbReference type="Proteomes" id="UP000199073"/>
    </source>
</evidence>
<dbReference type="InterPro" id="IPR052533">
    <property type="entry name" value="WalJ/YycJ-like"/>
</dbReference>
<accession>A0A1H0J9M1</accession>
<dbReference type="PANTHER" id="PTHR47619:SF1">
    <property type="entry name" value="EXODEOXYRIBONUCLEASE WALJ"/>
    <property type="match status" value="1"/>
</dbReference>
<name>A0A1H0J9M1_9BACT</name>
<dbReference type="SUPFAM" id="SSF56281">
    <property type="entry name" value="Metallo-hydrolase/oxidoreductase"/>
    <property type="match status" value="1"/>
</dbReference>
<dbReference type="AlphaFoldDB" id="A0A1H0J9M1"/>
<organism evidence="2 3">
    <name type="scientific">Desulforhopalus singaporensis</name>
    <dbReference type="NCBI Taxonomy" id="91360"/>
    <lineage>
        <taxon>Bacteria</taxon>
        <taxon>Pseudomonadati</taxon>
        <taxon>Thermodesulfobacteriota</taxon>
        <taxon>Desulfobulbia</taxon>
        <taxon>Desulfobulbales</taxon>
        <taxon>Desulfocapsaceae</taxon>
        <taxon>Desulforhopalus</taxon>
    </lineage>
</organism>
<dbReference type="PANTHER" id="PTHR47619">
    <property type="entry name" value="METALLO-HYDROLASE YYCJ-RELATED"/>
    <property type="match status" value="1"/>
</dbReference>
<dbReference type="OrthoDB" id="9803916at2"/>
<sequence length="256" mass="27922">MRFSVLGSGSRGNAVYIESGGSAILIDAGFSGKEMEKRLALIGRNLQSVAGICLTHEHNDHIKGAGVLSRRLKVPLYANYGTLASSEKTVGKVHGYREFETGDTFQIGDLQVRSFRISHDSADPVGFVISDRDCSLGYLTDTGKVSHLMESRLTGCSGLILEFNHNLDMLKNGPYPLPLQQRVRSSLGHLCNEDAADFLDRLLPAKKLRHVVLAHLSEQNNTPQLAVRAYQESKNNCPQVRGHVASQGAPTAIIEL</sequence>
<keyword evidence="3" id="KW-1185">Reference proteome</keyword>
<dbReference type="Pfam" id="PF12706">
    <property type="entry name" value="Lactamase_B_2"/>
    <property type="match status" value="1"/>
</dbReference>
<evidence type="ECO:0000313" key="2">
    <source>
        <dbReference type="EMBL" id="SDO40427.1"/>
    </source>
</evidence>
<dbReference type="EMBL" id="FNJI01000001">
    <property type="protein sequence ID" value="SDO40427.1"/>
    <property type="molecule type" value="Genomic_DNA"/>
</dbReference>
<evidence type="ECO:0000259" key="1">
    <source>
        <dbReference type="SMART" id="SM00849"/>
    </source>
</evidence>
<dbReference type="SMART" id="SM00849">
    <property type="entry name" value="Lactamase_B"/>
    <property type="match status" value="1"/>
</dbReference>
<dbReference type="InterPro" id="IPR001279">
    <property type="entry name" value="Metallo-B-lactamas"/>
</dbReference>